<name>A0A5B9QXX1_9BACT</name>
<accession>A0A5B9QXX1</accession>
<keyword evidence="7" id="KW-0966">Cell projection</keyword>
<dbReference type="GO" id="GO:0003774">
    <property type="term" value="F:cytoskeletal motor activity"/>
    <property type="evidence" value="ECO:0007669"/>
    <property type="project" value="InterPro"/>
</dbReference>
<keyword evidence="8" id="KW-1185">Reference proteome</keyword>
<dbReference type="InterPro" id="IPR001624">
    <property type="entry name" value="FliE"/>
</dbReference>
<dbReference type="HAMAP" id="MF_00724">
    <property type="entry name" value="FliE"/>
    <property type="match status" value="1"/>
</dbReference>
<dbReference type="PRINTS" id="PR01006">
    <property type="entry name" value="FLGHOOKFLIE"/>
</dbReference>
<evidence type="ECO:0000313" key="8">
    <source>
        <dbReference type="Proteomes" id="UP000325286"/>
    </source>
</evidence>
<evidence type="ECO:0000256" key="4">
    <source>
        <dbReference type="HAMAP-Rule" id="MF_00724"/>
    </source>
</evidence>
<organism evidence="7 8">
    <name type="scientific">Roseimaritima ulvae</name>
    <dbReference type="NCBI Taxonomy" id="980254"/>
    <lineage>
        <taxon>Bacteria</taxon>
        <taxon>Pseudomonadati</taxon>
        <taxon>Planctomycetota</taxon>
        <taxon>Planctomycetia</taxon>
        <taxon>Pirellulales</taxon>
        <taxon>Pirellulaceae</taxon>
        <taxon>Roseimaritima</taxon>
    </lineage>
</organism>
<dbReference type="RefSeq" id="WP_068137792.1">
    <property type="nucleotide sequence ID" value="NZ_CP042914.1"/>
</dbReference>
<gene>
    <name evidence="4" type="primary">fliE</name>
    <name evidence="7" type="ORF">UC8_47710</name>
</gene>
<evidence type="ECO:0000256" key="1">
    <source>
        <dbReference type="ARBA" id="ARBA00004117"/>
    </source>
</evidence>
<protein>
    <recommendedName>
        <fullName evidence="4 5">Flagellar hook-basal body complex protein FliE</fullName>
    </recommendedName>
</protein>
<dbReference type="KEGG" id="rul:UC8_47710"/>
<feature type="region of interest" description="Disordered" evidence="6">
    <location>
        <begin position="1"/>
        <end position="32"/>
    </location>
</feature>
<dbReference type="Pfam" id="PF02049">
    <property type="entry name" value="FliE"/>
    <property type="match status" value="1"/>
</dbReference>
<feature type="compositionally biased region" description="Pro residues" evidence="6">
    <location>
        <begin position="8"/>
        <end position="19"/>
    </location>
</feature>
<sequence length="107" mass="11667">MQPLRLPAQPPLPPAPPQPIQGAGASGNAPVADAGNPFVDMVFGKVQEVNSAQRGAEQMIHQMLTGEDVNQAEVLTAVQKADMAFRMMLQMRNKLMDAYREVQQIQI</sequence>
<evidence type="ECO:0000256" key="2">
    <source>
        <dbReference type="ARBA" id="ARBA00009272"/>
    </source>
</evidence>
<dbReference type="Proteomes" id="UP000325286">
    <property type="component" value="Chromosome"/>
</dbReference>
<keyword evidence="7" id="KW-0969">Cilium</keyword>
<comment type="similarity">
    <text evidence="2 4">Belongs to the FliE family.</text>
</comment>
<dbReference type="GO" id="GO:0009425">
    <property type="term" value="C:bacterial-type flagellum basal body"/>
    <property type="evidence" value="ECO:0007669"/>
    <property type="project" value="UniProtKB-SubCell"/>
</dbReference>
<proteinExistence type="inferred from homology"/>
<dbReference type="GO" id="GO:0071973">
    <property type="term" value="P:bacterial-type flagellum-dependent cell motility"/>
    <property type="evidence" value="ECO:0007669"/>
    <property type="project" value="InterPro"/>
</dbReference>
<keyword evidence="3 4" id="KW-0975">Bacterial flagellum</keyword>
<evidence type="ECO:0000256" key="5">
    <source>
        <dbReference type="NCBIfam" id="TIGR00205"/>
    </source>
</evidence>
<dbReference type="PANTHER" id="PTHR34653">
    <property type="match status" value="1"/>
</dbReference>
<reference evidence="7 8" key="1">
    <citation type="submission" date="2019-08" db="EMBL/GenBank/DDBJ databases">
        <title>Deep-cultivation of Planctomycetes and their phenomic and genomic characterization uncovers novel biology.</title>
        <authorList>
            <person name="Wiegand S."/>
            <person name="Jogler M."/>
            <person name="Boedeker C."/>
            <person name="Pinto D."/>
            <person name="Vollmers J."/>
            <person name="Rivas-Marin E."/>
            <person name="Kohn T."/>
            <person name="Peeters S.H."/>
            <person name="Heuer A."/>
            <person name="Rast P."/>
            <person name="Oberbeckmann S."/>
            <person name="Bunk B."/>
            <person name="Jeske O."/>
            <person name="Meyerdierks A."/>
            <person name="Storesund J.E."/>
            <person name="Kallscheuer N."/>
            <person name="Luecker S."/>
            <person name="Lage O.M."/>
            <person name="Pohl T."/>
            <person name="Merkel B.J."/>
            <person name="Hornburger P."/>
            <person name="Mueller R.-W."/>
            <person name="Bruemmer F."/>
            <person name="Labrenz M."/>
            <person name="Spormann A.M."/>
            <person name="Op den Camp H."/>
            <person name="Overmann J."/>
            <person name="Amann R."/>
            <person name="Jetten M.S.M."/>
            <person name="Mascher T."/>
            <person name="Medema M.H."/>
            <person name="Devos D.P."/>
            <person name="Kaster A.-K."/>
            <person name="Ovreas L."/>
            <person name="Rohde M."/>
            <person name="Galperin M.Y."/>
            <person name="Jogler C."/>
        </authorList>
    </citation>
    <scope>NUCLEOTIDE SEQUENCE [LARGE SCALE GENOMIC DNA]</scope>
    <source>
        <strain evidence="7 8">UC8</strain>
    </source>
</reference>
<comment type="subcellular location">
    <subcellularLocation>
        <location evidence="1 4">Bacterial flagellum basal body</location>
    </subcellularLocation>
</comment>
<keyword evidence="7" id="KW-0282">Flagellum</keyword>
<evidence type="ECO:0000256" key="6">
    <source>
        <dbReference type="SAM" id="MobiDB-lite"/>
    </source>
</evidence>
<evidence type="ECO:0000256" key="3">
    <source>
        <dbReference type="ARBA" id="ARBA00023143"/>
    </source>
</evidence>
<dbReference type="PANTHER" id="PTHR34653:SF1">
    <property type="entry name" value="FLAGELLAR HOOK-BASAL BODY COMPLEX PROTEIN FLIE"/>
    <property type="match status" value="1"/>
</dbReference>
<dbReference type="AlphaFoldDB" id="A0A5B9QXX1"/>
<dbReference type="EMBL" id="CP042914">
    <property type="protein sequence ID" value="QEG42729.1"/>
    <property type="molecule type" value="Genomic_DNA"/>
</dbReference>
<dbReference type="GO" id="GO:0005198">
    <property type="term" value="F:structural molecule activity"/>
    <property type="evidence" value="ECO:0007669"/>
    <property type="project" value="UniProtKB-UniRule"/>
</dbReference>
<evidence type="ECO:0000313" key="7">
    <source>
        <dbReference type="EMBL" id="QEG42729.1"/>
    </source>
</evidence>
<dbReference type="NCBIfam" id="TIGR00205">
    <property type="entry name" value="fliE"/>
    <property type="match status" value="1"/>
</dbReference>
<dbReference type="OrthoDB" id="285952at2"/>